<accession>A0A0S4IT67</accession>
<feature type="region of interest" description="Disordered" evidence="1">
    <location>
        <begin position="65"/>
        <end position="116"/>
    </location>
</feature>
<protein>
    <submittedName>
        <fullName evidence="2">Uncharacterized protein</fullName>
    </submittedName>
</protein>
<keyword evidence="3" id="KW-1185">Reference proteome</keyword>
<evidence type="ECO:0000256" key="1">
    <source>
        <dbReference type="SAM" id="MobiDB-lite"/>
    </source>
</evidence>
<feature type="compositionally biased region" description="Basic and acidic residues" evidence="1">
    <location>
        <begin position="95"/>
        <end position="109"/>
    </location>
</feature>
<gene>
    <name evidence="2" type="ORF">BSAL_65500</name>
</gene>
<sequence>MRSDLANVRTELNTLDNNTRQKVTRVTDDMDTKFNMLLESLHQFERNSTELEDHLAAAGRVLASSRQAGHGVGGAPRSTTTVSSSSARGHTISSEVRRNVAGDLSDPRRGGSQQGW</sequence>
<dbReference type="EMBL" id="CYKH01000397">
    <property type="protein sequence ID" value="CUF75259.1"/>
    <property type="molecule type" value="Genomic_DNA"/>
</dbReference>
<reference evidence="3" key="1">
    <citation type="submission" date="2015-09" db="EMBL/GenBank/DDBJ databases">
        <authorList>
            <consortium name="Pathogen Informatics"/>
        </authorList>
    </citation>
    <scope>NUCLEOTIDE SEQUENCE [LARGE SCALE GENOMIC DNA]</scope>
    <source>
        <strain evidence="3">Lake Konstanz</strain>
    </source>
</reference>
<dbReference type="AlphaFoldDB" id="A0A0S4IT67"/>
<organism evidence="2 3">
    <name type="scientific">Bodo saltans</name>
    <name type="common">Flagellated protozoan</name>
    <dbReference type="NCBI Taxonomy" id="75058"/>
    <lineage>
        <taxon>Eukaryota</taxon>
        <taxon>Discoba</taxon>
        <taxon>Euglenozoa</taxon>
        <taxon>Kinetoplastea</taxon>
        <taxon>Metakinetoplastina</taxon>
        <taxon>Eubodonida</taxon>
        <taxon>Bodonidae</taxon>
        <taxon>Bodo</taxon>
    </lineage>
</organism>
<dbReference type="VEuPathDB" id="TriTrypDB:BSAL_65500"/>
<evidence type="ECO:0000313" key="3">
    <source>
        <dbReference type="Proteomes" id="UP000051952"/>
    </source>
</evidence>
<name>A0A0S4IT67_BODSA</name>
<evidence type="ECO:0000313" key="2">
    <source>
        <dbReference type="EMBL" id="CUF75259.1"/>
    </source>
</evidence>
<proteinExistence type="predicted"/>
<dbReference type="Proteomes" id="UP000051952">
    <property type="component" value="Unassembled WGS sequence"/>
</dbReference>